<dbReference type="Gene3D" id="1.20.58.340">
    <property type="entry name" value="Magnesium transport protein CorA, transmembrane region"/>
    <property type="match status" value="1"/>
</dbReference>
<keyword evidence="2 5" id="KW-0812">Transmembrane</keyword>
<evidence type="ECO:0000256" key="1">
    <source>
        <dbReference type="ARBA" id="ARBA00004651"/>
    </source>
</evidence>
<dbReference type="GO" id="GO:0015095">
    <property type="term" value="F:magnesium ion transmembrane transporter activity"/>
    <property type="evidence" value="ECO:0007669"/>
    <property type="project" value="TreeGrafter"/>
</dbReference>
<feature type="transmembrane region" description="Helical" evidence="5">
    <location>
        <begin position="13"/>
        <end position="33"/>
    </location>
</feature>
<dbReference type="PANTHER" id="PTHR46494:SF1">
    <property type="entry name" value="CORA FAMILY METAL ION TRANSPORTER (EUROFUNG)"/>
    <property type="match status" value="1"/>
</dbReference>
<dbReference type="Pfam" id="PF01544">
    <property type="entry name" value="CorA"/>
    <property type="match status" value="1"/>
</dbReference>
<evidence type="ECO:0000256" key="4">
    <source>
        <dbReference type="ARBA" id="ARBA00023136"/>
    </source>
</evidence>
<protein>
    <submittedName>
        <fullName evidence="6">CorA-like Mg2+ transporter protein</fullName>
    </submittedName>
</protein>
<dbReference type="AlphaFoldDB" id="A0A4R8EMV2"/>
<dbReference type="SUPFAM" id="SSF144083">
    <property type="entry name" value="Magnesium transport protein CorA, transmembrane region"/>
    <property type="match status" value="1"/>
</dbReference>
<evidence type="ECO:0000256" key="5">
    <source>
        <dbReference type="SAM" id="Phobius"/>
    </source>
</evidence>
<comment type="subcellular location">
    <subcellularLocation>
        <location evidence="1">Cell membrane</location>
        <topology evidence="1">Multi-pass membrane protein</topology>
    </subcellularLocation>
</comment>
<evidence type="ECO:0000313" key="6">
    <source>
        <dbReference type="EMBL" id="TDX13269.1"/>
    </source>
</evidence>
<dbReference type="InterPro" id="IPR045863">
    <property type="entry name" value="CorA_TM1_TM2"/>
</dbReference>
<keyword evidence="3 5" id="KW-1133">Transmembrane helix</keyword>
<evidence type="ECO:0000256" key="2">
    <source>
        <dbReference type="ARBA" id="ARBA00022692"/>
    </source>
</evidence>
<name>A0A4R8EMV2_9BACT</name>
<dbReference type="EMBL" id="SODZ01000011">
    <property type="protein sequence ID" value="TDX13269.1"/>
    <property type="molecule type" value="Genomic_DNA"/>
</dbReference>
<dbReference type="GO" id="GO:0005886">
    <property type="term" value="C:plasma membrane"/>
    <property type="evidence" value="ECO:0007669"/>
    <property type="project" value="UniProtKB-SubCell"/>
</dbReference>
<dbReference type="GO" id="GO:0050897">
    <property type="term" value="F:cobalt ion binding"/>
    <property type="evidence" value="ECO:0007669"/>
    <property type="project" value="TreeGrafter"/>
</dbReference>
<evidence type="ECO:0000313" key="7">
    <source>
        <dbReference type="Proteomes" id="UP000294817"/>
    </source>
</evidence>
<dbReference type="InterPro" id="IPR002523">
    <property type="entry name" value="MgTranspt_CorA/ZnTranspt_ZntB"/>
</dbReference>
<sequence length="39" mass="4734">MNFENMPELHWKFGYFLILGIMATIAVIMIIIFKKKKRF</sequence>
<accession>A0A4R8EMV2</accession>
<organism evidence="6 7">
    <name type="scientific">Petrotoga sibirica</name>
    <dbReference type="NCBI Taxonomy" id="156202"/>
    <lineage>
        <taxon>Bacteria</taxon>
        <taxon>Thermotogati</taxon>
        <taxon>Thermotogota</taxon>
        <taxon>Thermotogae</taxon>
        <taxon>Petrotogales</taxon>
        <taxon>Petrotogaceae</taxon>
        <taxon>Petrotoga</taxon>
    </lineage>
</organism>
<evidence type="ECO:0000256" key="3">
    <source>
        <dbReference type="ARBA" id="ARBA00022989"/>
    </source>
</evidence>
<dbReference type="PANTHER" id="PTHR46494">
    <property type="entry name" value="CORA FAMILY METAL ION TRANSPORTER (EUROFUNG)"/>
    <property type="match status" value="1"/>
</dbReference>
<reference evidence="6 7" key="1">
    <citation type="submission" date="2019-03" db="EMBL/GenBank/DDBJ databases">
        <title>Genomic Encyclopedia of Type Strains, Phase IV (KMG-IV): sequencing the most valuable type-strain genomes for metagenomic binning, comparative biology and taxonomic classification.</title>
        <authorList>
            <person name="Goeker M."/>
        </authorList>
    </citation>
    <scope>NUCLEOTIDE SEQUENCE [LARGE SCALE GENOMIC DNA]</scope>
    <source>
        <strain evidence="6 7">DSM 13575</strain>
    </source>
</reference>
<keyword evidence="4 5" id="KW-0472">Membrane</keyword>
<dbReference type="GO" id="GO:0015087">
    <property type="term" value="F:cobalt ion transmembrane transporter activity"/>
    <property type="evidence" value="ECO:0007669"/>
    <property type="project" value="TreeGrafter"/>
</dbReference>
<dbReference type="GO" id="GO:0000287">
    <property type="term" value="F:magnesium ion binding"/>
    <property type="evidence" value="ECO:0007669"/>
    <property type="project" value="TreeGrafter"/>
</dbReference>
<proteinExistence type="predicted"/>
<comment type="caution">
    <text evidence="6">The sequence shown here is derived from an EMBL/GenBank/DDBJ whole genome shotgun (WGS) entry which is preliminary data.</text>
</comment>
<keyword evidence="7" id="KW-1185">Reference proteome</keyword>
<dbReference type="Proteomes" id="UP000294817">
    <property type="component" value="Unassembled WGS sequence"/>
</dbReference>
<dbReference type="RefSeq" id="WP_103876721.1">
    <property type="nucleotide sequence ID" value="NZ_SODZ01000011.1"/>
</dbReference>
<gene>
    <name evidence="6" type="ORF">C8D74_11140</name>
</gene>